<accession>A0A0K2UDL0</accession>
<protein>
    <submittedName>
        <fullName evidence="1">Uncharacterized protein</fullName>
    </submittedName>
</protein>
<organism evidence="1">
    <name type="scientific">Lepeophtheirus salmonis</name>
    <name type="common">Salmon louse</name>
    <name type="synonym">Caligus salmonis</name>
    <dbReference type="NCBI Taxonomy" id="72036"/>
    <lineage>
        <taxon>Eukaryota</taxon>
        <taxon>Metazoa</taxon>
        <taxon>Ecdysozoa</taxon>
        <taxon>Arthropoda</taxon>
        <taxon>Crustacea</taxon>
        <taxon>Multicrustacea</taxon>
        <taxon>Hexanauplia</taxon>
        <taxon>Copepoda</taxon>
        <taxon>Siphonostomatoida</taxon>
        <taxon>Caligidae</taxon>
        <taxon>Lepeophtheirus</taxon>
    </lineage>
</organism>
<reference evidence="1" key="1">
    <citation type="submission" date="2014-05" db="EMBL/GenBank/DDBJ databases">
        <authorList>
            <person name="Chronopoulou M."/>
        </authorList>
    </citation>
    <scope>NUCLEOTIDE SEQUENCE</scope>
    <source>
        <tissue evidence="1">Whole organism</tissue>
    </source>
</reference>
<dbReference type="OrthoDB" id="75724at2759"/>
<evidence type="ECO:0000313" key="1">
    <source>
        <dbReference type="EMBL" id="CDW36140.1"/>
    </source>
</evidence>
<sequence>MINHSIPIYVFVDLFYPEDVQRLDGEDQYVIRFCKHVSEAKESYVEPTIQMIISTFQWRKNFGTRGQT</sequence>
<dbReference type="EMBL" id="HACA01018779">
    <property type="protein sequence ID" value="CDW36140.1"/>
    <property type="molecule type" value="Transcribed_RNA"/>
</dbReference>
<name>A0A0K2UDL0_LEPSM</name>
<dbReference type="AlphaFoldDB" id="A0A0K2UDL0"/>
<proteinExistence type="predicted"/>